<dbReference type="SMART" id="SM00849">
    <property type="entry name" value="Lactamase_B"/>
    <property type="match status" value="1"/>
</dbReference>
<dbReference type="AlphaFoldDB" id="A0AAJ0G9S2"/>
<evidence type="ECO:0000313" key="3">
    <source>
        <dbReference type="Proteomes" id="UP001271007"/>
    </source>
</evidence>
<proteinExistence type="predicted"/>
<evidence type="ECO:0000259" key="1">
    <source>
        <dbReference type="SMART" id="SM00849"/>
    </source>
</evidence>
<dbReference type="InterPro" id="IPR001279">
    <property type="entry name" value="Metallo-B-lactamas"/>
</dbReference>
<dbReference type="EMBL" id="JAWDJX010000088">
    <property type="protein sequence ID" value="KAK3046530.1"/>
    <property type="molecule type" value="Genomic_DNA"/>
</dbReference>
<dbReference type="InterPro" id="IPR036866">
    <property type="entry name" value="RibonucZ/Hydroxyglut_hydro"/>
</dbReference>
<protein>
    <recommendedName>
        <fullName evidence="1">Metallo-beta-lactamase domain-containing protein</fullName>
    </recommendedName>
</protein>
<dbReference type="Proteomes" id="UP001271007">
    <property type="component" value="Unassembled WGS sequence"/>
</dbReference>
<gene>
    <name evidence="2" type="ORF">LTR09_011985</name>
</gene>
<accession>A0AAJ0G9S2</accession>
<dbReference type="PANTHER" id="PTHR36839">
    <property type="entry name" value="METALLO-BETA-LACTAMASE FAMILY PROTEIN (AFU_ORTHOLOGUE AFUA_5G12770)"/>
    <property type="match status" value="1"/>
</dbReference>
<feature type="domain" description="Metallo-beta-lactamase" evidence="1">
    <location>
        <begin position="80"/>
        <end position="253"/>
    </location>
</feature>
<dbReference type="PANTHER" id="PTHR36839:SF1">
    <property type="entry name" value="METALLO-BETA-LACTAMASE FAMILY PROTEIN (AFU_ORTHOLOGUE AFUA_5G12770)"/>
    <property type="match status" value="1"/>
</dbReference>
<keyword evidence="3" id="KW-1185">Reference proteome</keyword>
<dbReference type="SUPFAM" id="SSF56281">
    <property type="entry name" value="Metallo-hydrolase/oxidoreductase"/>
    <property type="match status" value="1"/>
</dbReference>
<comment type="caution">
    <text evidence="2">The sequence shown here is derived from an EMBL/GenBank/DDBJ whole genome shotgun (WGS) entry which is preliminary data.</text>
</comment>
<sequence>MFANDDRMICVSCGTQFDTPLAQAPKLCRMCMEPRQFIPPAGQQWTSLVEMQGKYKNRFEQDKENPHVWSIFSRPQMAIGQRAILVGTPAGNILWDCISYIDQETIDFIKSRGGLKAIAISHPHFYASHLVWAHEFDCPVYLASEDQEWLNSEDVEHRRIFVDAQEYEILPGANMVKLGGHFTGSSILHCHDTIFTGDTIGISLSGLNFDSHTDGEHQTFFFHYAFPNFVPLGPNAMLSMWERLEPWNFTTLHSLFFVTTVRHPDCKGLVLESMQRQARFMEHTEHALLQETWK</sequence>
<reference evidence="2" key="1">
    <citation type="submission" date="2023-04" db="EMBL/GenBank/DDBJ databases">
        <title>Black Yeasts Isolated from many extreme environments.</title>
        <authorList>
            <person name="Coleine C."/>
            <person name="Stajich J.E."/>
            <person name="Selbmann L."/>
        </authorList>
    </citation>
    <scope>NUCLEOTIDE SEQUENCE</scope>
    <source>
        <strain evidence="2">CCFEE 5312</strain>
    </source>
</reference>
<evidence type="ECO:0000313" key="2">
    <source>
        <dbReference type="EMBL" id="KAK3046530.1"/>
    </source>
</evidence>
<dbReference type="Gene3D" id="3.60.15.10">
    <property type="entry name" value="Ribonuclease Z/Hydroxyacylglutathione hydrolase-like"/>
    <property type="match status" value="1"/>
</dbReference>
<name>A0AAJ0G9S2_9PEZI</name>
<organism evidence="2 3">
    <name type="scientific">Extremus antarcticus</name>
    <dbReference type="NCBI Taxonomy" id="702011"/>
    <lineage>
        <taxon>Eukaryota</taxon>
        <taxon>Fungi</taxon>
        <taxon>Dikarya</taxon>
        <taxon>Ascomycota</taxon>
        <taxon>Pezizomycotina</taxon>
        <taxon>Dothideomycetes</taxon>
        <taxon>Dothideomycetidae</taxon>
        <taxon>Mycosphaerellales</taxon>
        <taxon>Extremaceae</taxon>
        <taxon>Extremus</taxon>
    </lineage>
</organism>